<reference evidence="1" key="1">
    <citation type="submission" date="2021-08" db="EMBL/GenBank/DDBJ databases">
        <title>The first chromosome-level gecko genome reveals the dynamic sex chromosomes of Neotropical dwarf geckos (Sphaerodactylidae: Sphaerodactylus).</title>
        <authorList>
            <person name="Pinto B.J."/>
            <person name="Keating S.E."/>
            <person name="Gamble T."/>
        </authorList>
    </citation>
    <scope>NUCLEOTIDE SEQUENCE</scope>
    <source>
        <strain evidence="1">TG3544</strain>
    </source>
</reference>
<evidence type="ECO:0000313" key="2">
    <source>
        <dbReference type="Proteomes" id="UP000827872"/>
    </source>
</evidence>
<gene>
    <name evidence="1" type="ORF">K3G42_032620</name>
</gene>
<protein>
    <submittedName>
        <fullName evidence="1">Uncharacterized protein</fullName>
    </submittedName>
</protein>
<proteinExistence type="predicted"/>
<comment type="caution">
    <text evidence="1">The sequence shown here is derived from an EMBL/GenBank/DDBJ whole genome shotgun (WGS) entry which is preliminary data.</text>
</comment>
<dbReference type="EMBL" id="CM037616">
    <property type="protein sequence ID" value="KAH7993902.1"/>
    <property type="molecule type" value="Genomic_DNA"/>
</dbReference>
<name>A0ACB8ENK6_9SAUR</name>
<organism evidence="1 2">
    <name type="scientific">Sphaerodactylus townsendi</name>
    <dbReference type="NCBI Taxonomy" id="933632"/>
    <lineage>
        <taxon>Eukaryota</taxon>
        <taxon>Metazoa</taxon>
        <taxon>Chordata</taxon>
        <taxon>Craniata</taxon>
        <taxon>Vertebrata</taxon>
        <taxon>Euteleostomi</taxon>
        <taxon>Lepidosauria</taxon>
        <taxon>Squamata</taxon>
        <taxon>Bifurcata</taxon>
        <taxon>Gekkota</taxon>
        <taxon>Sphaerodactylidae</taxon>
        <taxon>Sphaerodactylus</taxon>
    </lineage>
</organism>
<evidence type="ECO:0000313" key="1">
    <source>
        <dbReference type="EMBL" id="KAH7993902.1"/>
    </source>
</evidence>
<accession>A0ACB8ENK6</accession>
<dbReference type="Proteomes" id="UP000827872">
    <property type="component" value="Linkage Group LG03"/>
</dbReference>
<sequence length="95" mass="10918">MKLPQLRGPKQAPPRRQLAEDQDSLEACRGPLRISTLVNWAAQRRQHQEDISHSQLEGQQSARDQGTRWPAQRRPPPARPSHHKTEKTMGPKMRS</sequence>
<keyword evidence="2" id="KW-1185">Reference proteome</keyword>